<organism evidence="1 2">
    <name type="scientific">Ktedonospora formicarum</name>
    <dbReference type="NCBI Taxonomy" id="2778364"/>
    <lineage>
        <taxon>Bacteria</taxon>
        <taxon>Bacillati</taxon>
        <taxon>Chloroflexota</taxon>
        <taxon>Ktedonobacteria</taxon>
        <taxon>Ktedonobacterales</taxon>
        <taxon>Ktedonobacteraceae</taxon>
        <taxon>Ktedonospora</taxon>
    </lineage>
</organism>
<evidence type="ECO:0000313" key="2">
    <source>
        <dbReference type="Proteomes" id="UP000612362"/>
    </source>
</evidence>
<dbReference type="EMBL" id="BNJF01000001">
    <property type="protein sequence ID" value="GHO42300.1"/>
    <property type="molecule type" value="Genomic_DNA"/>
</dbReference>
<dbReference type="AlphaFoldDB" id="A0A8J3HWH2"/>
<sequence>MNTALKGYVTDDLVNDAHERCGGVDDDAVFRYSFFRLMQARNEFSFLWSPAPVSWVQCHSLINPPKTGVKVDIKDKHAVK</sequence>
<evidence type="ECO:0000313" key="1">
    <source>
        <dbReference type="EMBL" id="GHO42300.1"/>
    </source>
</evidence>
<protein>
    <submittedName>
        <fullName evidence="1">Uncharacterized protein</fullName>
    </submittedName>
</protein>
<dbReference type="Proteomes" id="UP000612362">
    <property type="component" value="Unassembled WGS sequence"/>
</dbReference>
<accession>A0A8J3HWH2</accession>
<comment type="caution">
    <text evidence="1">The sequence shown here is derived from an EMBL/GenBank/DDBJ whole genome shotgun (WGS) entry which is preliminary data.</text>
</comment>
<proteinExistence type="predicted"/>
<name>A0A8J3HWH2_9CHLR</name>
<gene>
    <name evidence="1" type="ORF">KSX_04630</name>
</gene>
<keyword evidence="2" id="KW-1185">Reference proteome</keyword>
<reference evidence="1" key="1">
    <citation type="submission" date="2020-10" db="EMBL/GenBank/DDBJ databases">
        <title>Taxonomic study of unclassified bacteria belonging to the class Ktedonobacteria.</title>
        <authorList>
            <person name="Yabe S."/>
            <person name="Wang C.M."/>
            <person name="Zheng Y."/>
            <person name="Sakai Y."/>
            <person name="Cavaletti L."/>
            <person name="Monciardini P."/>
            <person name="Donadio S."/>
        </authorList>
    </citation>
    <scope>NUCLEOTIDE SEQUENCE</scope>
    <source>
        <strain evidence="1">SOSP1-1</strain>
    </source>
</reference>